<proteinExistence type="predicted"/>
<evidence type="ECO:0000256" key="1">
    <source>
        <dbReference type="SAM" id="Phobius"/>
    </source>
</evidence>
<reference evidence="2" key="1">
    <citation type="submission" date="2014-09" db="EMBL/GenBank/DDBJ databases">
        <authorList>
            <person name="Magalhaes I.L.F."/>
            <person name="Oliveira U."/>
            <person name="Santos F.R."/>
            <person name="Vidigal T.H.D.A."/>
            <person name="Brescovit A.D."/>
            <person name="Santos A.J."/>
        </authorList>
    </citation>
    <scope>NUCLEOTIDE SEQUENCE</scope>
    <source>
        <tissue evidence="2">Shoot tissue taken approximately 20 cm above the soil surface</tissue>
    </source>
</reference>
<reference evidence="2" key="2">
    <citation type="journal article" date="2015" name="Data Brief">
        <title>Shoot transcriptome of the giant reed, Arundo donax.</title>
        <authorList>
            <person name="Barrero R.A."/>
            <person name="Guerrero F.D."/>
            <person name="Moolhuijzen P."/>
            <person name="Goolsby J.A."/>
            <person name="Tidwell J."/>
            <person name="Bellgard S.E."/>
            <person name="Bellgard M.I."/>
        </authorList>
    </citation>
    <scope>NUCLEOTIDE SEQUENCE</scope>
    <source>
        <tissue evidence="2">Shoot tissue taken approximately 20 cm above the soil surface</tissue>
    </source>
</reference>
<accession>A0A0A9BN95</accession>
<feature type="transmembrane region" description="Helical" evidence="1">
    <location>
        <begin position="6"/>
        <end position="21"/>
    </location>
</feature>
<keyword evidence="1" id="KW-0812">Transmembrane</keyword>
<evidence type="ECO:0000313" key="2">
    <source>
        <dbReference type="EMBL" id="JAD62690.1"/>
    </source>
</evidence>
<protein>
    <submittedName>
        <fullName evidence="2">Uncharacterized protein</fullName>
    </submittedName>
</protein>
<sequence length="36" mass="4384">MCNPFTYIWIIFLFPGLIFFFKQKVPFMSSLLPFCF</sequence>
<organism evidence="2">
    <name type="scientific">Arundo donax</name>
    <name type="common">Giant reed</name>
    <name type="synonym">Donax arundinaceus</name>
    <dbReference type="NCBI Taxonomy" id="35708"/>
    <lineage>
        <taxon>Eukaryota</taxon>
        <taxon>Viridiplantae</taxon>
        <taxon>Streptophyta</taxon>
        <taxon>Embryophyta</taxon>
        <taxon>Tracheophyta</taxon>
        <taxon>Spermatophyta</taxon>
        <taxon>Magnoliopsida</taxon>
        <taxon>Liliopsida</taxon>
        <taxon>Poales</taxon>
        <taxon>Poaceae</taxon>
        <taxon>PACMAD clade</taxon>
        <taxon>Arundinoideae</taxon>
        <taxon>Arundineae</taxon>
        <taxon>Arundo</taxon>
    </lineage>
</organism>
<name>A0A0A9BN95_ARUDO</name>
<dbReference type="AlphaFoldDB" id="A0A0A9BN95"/>
<keyword evidence="1" id="KW-0472">Membrane</keyword>
<keyword evidence="1" id="KW-1133">Transmembrane helix</keyword>
<dbReference type="EMBL" id="GBRH01235205">
    <property type="protein sequence ID" value="JAD62690.1"/>
    <property type="molecule type" value="Transcribed_RNA"/>
</dbReference>